<dbReference type="PROSITE" id="PS50054">
    <property type="entry name" value="TYR_PHOSPHATASE_DUAL"/>
    <property type="match status" value="1"/>
</dbReference>
<evidence type="ECO:0000259" key="5">
    <source>
        <dbReference type="PROSITE" id="PS50056"/>
    </source>
</evidence>
<dbReference type="InterPro" id="IPR053239">
    <property type="entry name" value="Dual_spec_PTase"/>
</dbReference>
<dbReference type="InterPro" id="IPR016130">
    <property type="entry name" value="Tyr_Pase_AS"/>
</dbReference>
<dbReference type="SMART" id="SM00195">
    <property type="entry name" value="DSPc"/>
    <property type="match status" value="1"/>
</dbReference>
<feature type="compositionally biased region" description="Acidic residues" evidence="3">
    <location>
        <begin position="462"/>
        <end position="478"/>
    </location>
</feature>
<comment type="caution">
    <text evidence="6">The sequence shown here is derived from an EMBL/GenBank/DDBJ whole genome shotgun (WGS) entry which is preliminary data.</text>
</comment>
<dbReference type="Pfam" id="PF00782">
    <property type="entry name" value="DSPc"/>
    <property type="match status" value="2"/>
</dbReference>
<gene>
    <name evidence="6" type="ORF">O0I10_003367</name>
</gene>
<evidence type="ECO:0000256" key="1">
    <source>
        <dbReference type="ARBA" id="ARBA00022801"/>
    </source>
</evidence>
<dbReference type="Proteomes" id="UP001234581">
    <property type="component" value="Unassembled WGS sequence"/>
</dbReference>
<dbReference type="AlphaFoldDB" id="A0AAD7XXG8"/>
<dbReference type="InterPro" id="IPR000387">
    <property type="entry name" value="Tyr_Pase_dom"/>
</dbReference>
<feature type="domain" description="Tyrosine specific protein phosphatases" evidence="5">
    <location>
        <begin position="615"/>
        <end position="683"/>
    </location>
</feature>
<dbReference type="GO" id="GO:0005634">
    <property type="term" value="C:nucleus"/>
    <property type="evidence" value="ECO:0007669"/>
    <property type="project" value="GOC"/>
</dbReference>
<name>A0AAD7XXG8_9FUNG</name>
<feature type="domain" description="Tyrosine-protein phosphatase" evidence="4">
    <location>
        <begin position="553"/>
        <end position="696"/>
    </location>
</feature>
<dbReference type="GeneID" id="83210780"/>
<dbReference type="InterPro" id="IPR000340">
    <property type="entry name" value="Dual-sp_phosphatase_cat-dom"/>
</dbReference>
<dbReference type="PROSITE" id="PS00383">
    <property type="entry name" value="TYR_PHOSPHATASE_1"/>
    <property type="match status" value="1"/>
</dbReference>
<accession>A0AAD7XXG8</accession>
<sequence length="723" mass="82734">MESTDPCRQSTDPTTHSSTAMSTSHAAAQDLFDVPSEFLNDTLQTDPFPIYRISSDQYASLYQQYITTPLPNASQLFPWLHGVDGHSYQQNLYFGVRRCLPPRYRGLMVVHSQQQQEDHEVDMDGAIGDENDSGIFQVRRSRLLRDAISVKELVDSSTDTFYDYKDSTVNLRNFQIQALRFASISDLVVYGRDALETAKSLAKAQLHLRKERMADIEKVKKNAGKRAIKDANDLIYRVLVIQDPVEDIAQKYPYLFSHPLRFWEQEQNEIRAMSAASEITDHIWVGHTQDAPSDDGDLDDMDGSSSTNFSICIEAHDLADMPSPSTLTLARETLNEEYPPSVGTIFLDVYSTFMPSSVASFDKFYDKLIHLLRFMDDQAARERDILIHCSDGYSETSLLVLSWIMYKQKLRLPEAFLYLQEKRSFFVYAADMLTLKRIDSYLQSGAATRVILTSDAARNNGVDDEEYDDDDDDEDEDMETPRAGNRTLFDDTYLNEVSNNNNNNNDSDKSMTMLDTENVYGTNIMENPLMPVIDPQSKSRFDWFYSPRFEGSFPSRILPFLYLGNLNHATNPGMLKVLGITHIVSVGEHAGLDASEFKVHFLDNLYDDGIDSIESRLEEAVKFIDEARLQNSHCMIHCRVGVSRSAAITICYIMQHLKYTLAQAYLLVRARRLNVIIQPNLKFMYEMLQLEQRMFGHKSIAWPVLCREIHLLNMAYHDNDEFS</sequence>
<dbReference type="EMBL" id="JARTCD010000011">
    <property type="protein sequence ID" value="KAJ8660724.1"/>
    <property type="molecule type" value="Genomic_DNA"/>
</dbReference>
<evidence type="ECO:0008006" key="8">
    <source>
        <dbReference type="Google" id="ProtNLM"/>
    </source>
</evidence>
<evidence type="ECO:0000313" key="6">
    <source>
        <dbReference type="EMBL" id="KAJ8660724.1"/>
    </source>
</evidence>
<organism evidence="6 7">
    <name type="scientific">Lichtheimia ornata</name>
    <dbReference type="NCBI Taxonomy" id="688661"/>
    <lineage>
        <taxon>Eukaryota</taxon>
        <taxon>Fungi</taxon>
        <taxon>Fungi incertae sedis</taxon>
        <taxon>Mucoromycota</taxon>
        <taxon>Mucoromycotina</taxon>
        <taxon>Mucoromycetes</taxon>
        <taxon>Mucorales</taxon>
        <taxon>Lichtheimiaceae</taxon>
        <taxon>Lichtheimia</taxon>
    </lineage>
</organism>
<keyword evidence="1" id="KW-0378">Hydrolase</keyword>
<feature type="compositionally biased region" description="Low complexity" evidence="3">
    <location>
        <begin position="14"/>
        <end position="24"/>
    </location>
</feature>
<dbReference type="Gene3D" id="3.90.190.10">
    <property type="entry name" value="Protein tyrosine phosphatase superfamily"/>
    <property type="match status" value="2"/>
</dbReference>
<feature type="region of interest" description="Disordered" evidence="3">
    <location>
        <begin position="460"/>
        <end position="485"/>
    </location>
</feature>
<dbReference type="GO" id="GO:0008138">
    <property type="term" value="F:protein tyrosine/serine/threonine phosphatase activity"/>
    <property type="evidence" value="ECO:0007669"/>
    <property type="project" value="TreeGrafter"/>
</dbReference>
<feature type="region of interest" description="Disordered" evidence="3">
    <location>
        <begin position="1"/>
        <end position="24"/>
    </location>
</feature>
<dbReference type="PROSITE" id="PS50056">
    <property type="entry name" value="TYR_PHOSPHATASE_2"/>
    <property type="match status" value="2"/>
</dbReference>
<dbReference type="PANTHER" id="PTHR47550">
    <property type="entry name" value="DUAL SPECIFICITY PROTEIN PHOSPHATASE PPS1"/>
    <property type="match status" value="1"/>
</dbReference>
<dbReference type="PANTHER" id="PTHR47550:SF1">
    <property type="entry name" value="DUAL SPECIFICITY PROTEIN PHOSPHATASE PPS1"/>
    <property type="match status" value="1"/>
</dbReference>
<dbReference type="GO" id="GO:0033260">
    <property type="term" value="P:nuclear DNA replication"/>
    <property type="evidence" value="ECO:0007669"/>
    <property type="project" value="TreeGrafter"/>
</dbReference>
<feature type="compositionally biased region" description="Polar residues" evidence="3">
    <location>
        <begin position="1"/>
        <end position="13"/>
    </location>
</feature>
<protein>
    <recommendedName>
        <fullName evidence="8">Protein-tyrosine-phosphatase</fullName>
    </recommendedName>
</protein>
<dbReference type="InterPro" id="IPR029021">
    <property type="entry name" value="Prot-tyrosine_phosphatase-like"/>
</dbReference>
<dbReference type="InterPro" id="IPR020422">
    <property type="entry name" value="TYR_PHOSPHATASE_DUAL_dom"/>
</dbReference>
<reference evidence="6 7" key="1">
    <citation type="submission" date="2023-03" db="EMBL/GenBank/DDBJ databases">
        <title>Genome sequence of Lichtheimia ornata CBS 291.66.</title>
        <authorList>
            <person name="Mohabir J.T."/>
            <person name="Shea T.P."/>
            <person name="Kurbessoian T."/>
            <person name="Berby B."/>
            <person name="Fontaine J."/>
            <person name="Livny J."/>
            <person name="Gnirke A."/>
            <person name="Stajich J.E."/>
            <person name="Cuomo C.A."/>
        </authorList>
    </citation>
    <scope>NUCLEOTIDE SEQUENCE [LARGE SCALE GENOMIC DNA]</scope>
    <source>
        <strain evidence="6">CBS 291.66</strain>
    </source>
</reference>
<evidence type="ECO:0000313" key="7">
    <source>
        <dbReference type="Proteomes" id="UP001234581"/>
    </source>
</evidence>
<keyword evidence="2" id="KW-0904">Protein phosphatase</keyword>
<evidence type="ECO:0000259" key="4">
    <source>
        <dbReference type="PROSITE" id="PS50054"/>
    </source>
</evidence>
<feature type="domain" description="Tyrosine specific protein phosphatases" evidence="5">
    <location>
        <begin position="366"/>
        <end position="434"/>
    </location>
</feature>
<evidence type="ECO:0000256" key="2">
    <source>
        <dbReference type="ARBA" id="ARBA00022912"/>
    </source>
</evidence>
<dbReference type="SUPFAM" id="SSF52799">
    <property type="entry name" value="(Phosphotyrosine protein) phosphatases II"/>
    <property type="match status" value="2"/>
</dbReference>
<dbReference type="RefSeq" id="XP_058345637.1">
    <property type="nucleotide sequence ID" value="XM_058483438.1"/>
</dbReference>
<evidence type="ECO:0000256" key="3">
    <source>
        <dbReference type="SAM" id="MobiDB-lite"/>
    </source>
</evidence>
<proteinExistence type="predicted"/>
<keyword evidence="7" id="KW-1185">Reference proteome</keyword>